<keyword evidence="2" id="KW-1185">Reference proteome</keyword>
<accession>A0AC60NUJ7</accession>
<dbReference type="EMBL" id="JABSTQ010011487">
    <property type="protein sequence ID" value="KAG0410809.1"/>
    <property type="molecule type" value="Genomic_DNA"/>
</dbReference>
<dbReference type="Proteomes" id="UP000805193">
    <property type="component" value="Unassembled WGS sequence"/>
</dbReference>
<organism evidence="1 2">
    <name type="scientific">Ixodes persulcatus</name>
    <name type="common">Taiga tick</name>
    <dbReference type="NCBI Taxonomy" id="34615"/>
    <lineage>
        <taxon>Eukaryota</taxon>
        <taxon>Metazoa</taxon>
        <taxon>Ecdysozoa</taxon>
        <taxon>Arthropoda</taxon>
        <taxon>Chelicerata</taxon>
        <taxon>Arachnida</taxon>
        <taxon>Acari</taxon>
        <taxon>Parasitiformes</taxon>
        <taxon>Ixodida</taxon>
        <taxon>Ixodoidea</taxon>
        <taxon>Ixodidae</taxon>
        <taxon>Ixodinae</taxon>
        <taxon>Ixodes</taxon>
    </lineage>
</organism>
<name>A0AC60NUJ7_IXOPE</name>
<proteinExistence type="predicted"/>
<reference evidence="1 2" key="1">
    <citation type="journal article" date="2020" name="Cell">
        <title>Large-Scale Comparative Analyses of Tick Genomes Elucidate Their Genetic Diversity and Vector Capacities.</title>
        <authorList>
            <consortium name="Tick Genome and Microbiome Consortium (TIGMIC)"/>
            <person name="Jia N."/>
            <person name="Wang J."/>
            <person name="Shi W."/>
            <person name="Du L."/>
            <person name="Sun Y."/>
            <person name="Zhan W."/>
            <person name="Jiang J.F."/>
            <person name="Wang Q."/>
            <person name="Zhang B."/>
            <person name="Ji P."/>
            <person name="Bell-Sakyi L."/>
            <person name="Cui X.M."/>
            <person name="Yuan T.T."/>
            <person name="Jiang B.G."/>
            <person name="Yang W.F."/>
            <person name="Lam T.T."/>
            <person name="Chang Q.C."/>
            <person name="Ding S.J."/>
            <person name="Wang X.J."/>
            <person name="Zhu J.G."/>
            <person name="Ruan X.D."/>
            <person name="Zhao L."/>
            <person name="Wei J.T."/>
            <person name="Ye R.Z."/>
            <person name="Que T.C."/>
            <person name="Du C.H."/>
            <person name="Zhou Y.H."/>
            <person name="Cheng J.X."/>
            <person name="Dai P.F."/>
            <person name="Guo W.B."/>
            <person name="Han X.H."/>
            <person name="Huang E.J."/>
            <person name="Li L.F."/>
            <person name="Wei W."/>
            <person name="Gao Y.C."/>
            <person name="Liu J.Z."/>
            <person name="Shao H.Z."/>
            <person name="Wang X."/>
            <person name="Wang C.C."/>
            <person name="Yang T.C."/>
            <person name="Huo Q.B."/>
            <person name="Li W."/>
            <person name="Chen H.Y."/>
            <person name="Chen S.E."/>
            <person name="Zhou L.G."/>
            <person name="Ni X.B."/>
            <person name="Tian J.H."/>
            <person name="Sheng Y."/>
            <person name="Liu T."/>
            <person name="Pan Y.S."/>
            <person name="Xia L.Y."/>
            <person name="Li J."/>
            <person name="Zhao F."/>
            <person name="Cao W.C."/>
        </authorList>
    </citation>
    <scope>NUCLEOTIDE SEQUENCE [LARGE SCALE GENOMIC DNA]</scope>
    <source>
        <strain evidence="1">Iper-2018</strain>
    </source>
</reference>
<evidence type="ECO:0000313" key="2">
    <source>
        <dbReference type="Proteomes" id="UP000805193"/>
    </source>
</evidence>
<protein>
    <submittedName>
        <fullName evidence="1">Uncharacterized protein</fullName>
    </submittedName>
</protein>
<evidence type="ECO:0000313" key="1">
    <source>
        <dbReference type="EMBL" id="KAG0410809.1"/>
    </source>
</evidence>
<comment type="caution">
    <text evidence="1">The sequence shown here is derived from an EMBL/GenBank/DDBJ whole genome shotgun (WGS) entry which is preliminary data.</text>
</comment>
<sequence>MVRDAVSTVAYKYIEHHVQSTCRGNFESRFLESLEKWLNTTVMEWFHLVYKNQADDETKVALASLKEHLLYFLYDTYVTVRMDQLFNIIIEFPESLAAVEDLRECLEKTNLKSKVIHSLKSSMEKRLLHPGVDTNDILTAYISAIKALRILDSTGYILQLVCEPVCQYLRTREDTVKCIVSNLTDESCVELAGELVKFTPITLEDTCPSDEDDEDWEHWQPAPVGNDQVQVSKGTRSSDIVSMLVNIYGSKELFASEYQTLLAERLLAPGGVDTEREVRYLECLKLRFGEAQLHSCEVMLRDVADSKRLHANLASGAALAPTDFDVSATIISAQFWPSLKDEKLVVPPAVQAALDRYTKAFEAVKGNRTLHWKPHLGQVDLEVDTGSRVLQLSVSPIHATVIYLFQDKARWTLDELSGATHVSGTMLRRKLALWQGHGLLREDSPGVFTLCEEGQGGPSGTLAIEVEGDEDDDEAHSVMASTQDQKESDLQMYWSYIVGMLTNLEMLTLERIHTMLKMFAMQTPSTTELTVQELRLFLDSQVAKQKLLYSGGHYRLPKADLI</sequence>
<gene>
    <name evidence="1" type="ORF">HPB47_012084</name>
</gene>